<keyword evidence="3" id="KW-1185">Reference proteome</keyword>
<keyword evidence="1" id="KW-0732">Signal</keyword>
<proteinExistence type="predicted"/>
<organism evidence="2 3">
    <name type="scientific">Aggregatimonas sangjinii</name>
    <dbReference type="NCBI Taxonomy" id="2583587"/>
    <lineage>
        <taxon>Bacteria</taxon>
        <taxon>Pseudomonadati</taxon>
        <taxon>Bacteroidota</taxon>
        <taxon>Flavobacteriia</taxon>
        <taxon>Flavobacteriales</taxon>
        <taxon>Flavobacteriaceae</taxon>
        <taxon>Aggregatimonas</taxon>
    </lineage>
</organism>
<feature type="signal peptide" evidence="1">
    <location>
        <begin position="1"/>
        <end position="23"/>
    </location>
</feature>
<evidence type="ECO:0000256" key="1">
    <source>
        <dbReference type="SAM" id="SignalP"/>
    </source>
</evidence>
<evidence type="ECO:0008006" key="4">
    <source>
        <dbReference type="Google" id="ProtNLM"/>
    </source>
</evidence>
<dbReference type="PROSITE" id="PS51257">
    <property type="entry name" value="PROKAR_LIPOPROTEIN"/>
    <property type="match status" value="1"/>
</dbReference>
<dbReference type="EMBL" id="CP040710">
    <property type="protein sequence ID" value="QCX00997.1"/>
    <property type="molecule type" value="Genomic_DNA"/>
</dbReference>
<dbReference type="KEGG" id="asag:FGM00_13070"/>
<evidence type="ECO:0000313" key="2">
    <source>
        <dbReference type="EMBL" id="QCX00997.1"/>
    </source>
</evidence>
<feature type="chain" id="PRO_5022693908" description="TonB C-terminal domain-containing protein" evidence="1">
    <location>
        <begin position="24"/>
        <end position="177"/>
    </location>
</feature>
<dbReference type="AlphaFoldDB" id="A0A5B7SR06"/>
<accession>A0A5B7SR06</accession>
<dbReference type="OrthoDB" id="883593at2"/>
<evidence type="ECO:0000313" key="3">
    <source>
        <dbReference type="Proteomes" id="UP000310017"/>
    </source>
</evidence>
<protein>
    <recommendedName>
        <fullName evidence="4">TonB C-terminal domain-containing protein</fullName>
    </recommendedName>
</protein>
<sequence length="177" mass="20258">MTKVISLISIVSLIFITSISCQSENKNDLQPEYTRFVGDISPDSILDASDFKVCNEEKHIFQYFNTGDGFKYKGEKPALVSKIKNNFKPIAGSDYQNGYIRIRFIINCKGESGRYSVLSSDFSYEPKKFDQVIVNQLLTLVEELDGWETISKNGTSLDYYMYLIFKIENGRIIEILP</sequence>
<reference evidence="2 3" key="1">
    <citation type="submission" date="2019-05" db="EMBL/GenBank/DDBJ databases">
        <title>Genome sequencing of F202Z8.</title>
        <authorList>
            <person name="Kwon Y.M."/>
        </authorList>
    </citation>
    <scope>NUCLEOTIDE SEQUENCE [LARGE SCALE GENOMIC DNA]</scope>
    <source>
        <strain evidence="2 3">F202Z8</strain>
    </source>
</reference>
<dbReference type="Proteomes" id="UP000310017">
    <property type="component" value="Chromosome"/>
</dbReference>
<gene>
    <name evidence="2" type="ORF">FGM00_13070</name>
</gene>
<dbReference type="RefSeq" id="WP_138853340.1">
    <property type="nucleotide sequence ID" value="NZ_CP040710.1"/>
</dbReference>
<name>A0A5B7SR06_9FLAO</name>